<dbReference type="InterPro" id="IPR035986">
    <property type="entry name" value="PKD_dom_sf"/>
</dbReference>
<dbReference type="PROSITE" id="PS50825">
    <property type="entry name" value="HYR"/>
    <property type="match status" value="1"/>
</dbReference>
<dbReference type="InterPro" id="IPR013783">
    <property type="entry name" value="Ig-like_fold"/>
</dbReference>
<evidence type="ECO:0000259" key="4">
    <source>
        <dbReference type="PROSITE" id="PS50825"/>
    </source>
</evidence>
<keyword evidence="6" id="KW-1185">Reference proteome</keyword>
<dbReference type="SMART" id="SM00089">
    <property type="entry name" value="PKD"/>
    <property type="match status" value="1"/>
</dbReference>
<dbReference type="Proteomes" id="UP000610931">
    <property type="component" value="Unassembled WGS sequence"/>
</dbReference>
<sequence length="482" mass="50235">MKTSTYSLLSKTRSQIKNCLYIFVFLFIGLSNVNAADCIIDTAATGGDNVMTGAELVNYINTNSCTGTITITNGVQIQLHTDITIPSVIDRLIIEDGGQIMWFEDVTLTLAPNSAIVIEDTTELDTSHGGDGAISSDGQCNNNRRINIGSFEYSACSGGGNVCIIFSEVIAAGGTIQIDPDFGVIDGTDNQVCFAPTLIDVELNGFVQGTPTYLWTVKSKPTGSTVTFSPSNTVEDPTVTVSEPGSYTFNIAVTIPISDECVSTLITVDADVEIEFIDTISVNIMSVNPGGGGTCNLAVDFTGSGTNAGPNSTYYWDFGDGNNSALQNPSHTYATGGDYTVTLTITDPDAIADCNTASASDTITITDTPPTITCPPTVNVIADNGLCTASDVDLGNLLLSDDCDIINGNISNDAPTLFSVGTTIVTWEYTDASGNTVTCEQSVTVTDDEKPSITCPADITDAVTSDGGTGDCEATVSLGSPT</sequence>
<feature type="chain" id="PRO_5035215475" evidence="2">
    <location>
        <begin position="36"/>
        <end position="482"/>
    </location>
</feature>
<evidence type="ECO:0000256" key="1">
    <source>
        <dbReference type="ARBA" id="ARBA00022737"/>
    </source>
</evidence>
<keyword evidence="2" id="KW-0732">Signal</keyword>
<evidence type="ECO:0000259" key="3">
    <source>
        <dbReference type="PROSITE" id="PS50093"/>
    </source>
</evidence>
<dbReference type="CDD" id="cd00146">
    <property type="entry name" value="PKD"/>
    <property type="match status" value="1"/>
</dbReference>
<evidence type="ECO:0000313" key="6">
    <source>
        <dbReference type="Proteomes" id="UP000610931"/>
    </source>
</evidence>
<reference evidence="5" key="1">
    <citation type="submission" date="2020-12" db="EMBL/GenBank/DDBJ databases">
        <title>Snuella sp. nov., isolated from sediment in Incheon.</title>
        <authorList>
            <person name="Kim W."/>
        </authorList>
    </citation>
    <scope>NUCLEOTIDE SEQUENCE</scope>
    <source>
        <strain evidence="5">CAU 1569</strain>
    </source>
</reference>
<protein>
    <submittedName>
        <fullName evidence="5">PKD domain-containing protein</fullName>
    </submittedName>
</protein>
<dbReference type="Pfam" id="PF18911">
    <property type="entry name" value="PKD_4"/>
    <property type="match status" value="1"/>
</dbReference>
<feature type="non-terminal residue" evidence="5">
    <location>
        <position position="482"/>
    </location>
</feature>
<dbReference type="PROSITE" id="PS50093">
    <property type="entry name" value="PKD"/>
    <property type="match status" value="1"/>
</dbReference>
<dbReference type="EMBL" id="JAELVQ010000026">
    <property type="protein sequence ID" value="MBJ6369435.1"/>
    <property type="molecule type" value="Genomic_DNA"/>
</dbReference>
<proteinExistence type="predicted"/>
<feature type="domain" description="HYR" evidence="4">
    <location>
        <begin position="365"/>
        <end position="447"/>
    </location>
</feature>
<feature type="signal peptide" evidence="2">
    <location>
        <begin position="1"/>
        <end position="35"/>
    </location>
</feature>
<name>A0A8J7LU61_9FLAO</name>
<dbReference type="Pfam" id="PF02494">
    <property type="entry name" value="HYR"/>
    <property type="match status" value="1"/>
</dbReference>
<gene>
    <name evidence="5" type="ORF">JF259_15180</name>
</gene>
<accession>A0A8J7LU61</accession>
<comment type="caution">
    <text evidence="5">The sequence shown here is derived from an EMBL/GenBank/DDBJ whole genome shotgun (WGS) entry which is preliminary data.</text>
</comment>
<dbReference type="InterPro" id="IPR003410">
    <property type="entry name" value="HYR_dom"/>
</dbReference>
<dbReference type="SUPFAM" id="SSF49299">
    <property type="entry name" value="PKD domain"/>
    <property type="match status" value="1"/>
</dbReference>
<keyword evidence="1" id="KW-0677">Repeat</keyword>
<dbReference type="AlphaFoldDB" id="A0A8J7LU61"/>
<evidence type="ECO:0000313" key="5">
    <source>
        <dbReference type="EMBL" id="MBJ6369435.1"/>
    </source>
</evidence>
<dbReference type="InterPro" id="IPR000601">
    <property type="entry name" value="PKD_dom"/>
</dbReference>
<evidence type="ECO:0000256" key="2">
    <source>
        <dbReference type="SAM" id="SignalP"/>
    </source>
</evidence>
<dbReference type="RefSeq" id="WP_199116547.1">
    <property type="nucleotide sequence ID" value="NZ_JAELVQ010000026.1"/>
</dbReference>
<feature type="domain" description="PKD" evidence="3">
    <location>
        <begin position="282"/>
        <end position="347"/>
    </location>
</feature>
<dbReference type="InterPro" id="IPR022409">
    <property type="entry name" value="PKD/Chitinase_dom"/>
</dbReference>
<organism evidence="5 6">
    <name type="scientific">Snuella sedimenti</name>
    <dbReference type="NCBI Taxonomy" id="2798802"/>
    <lineage>
        <taxon>Bacteria</taxon>
        <taxon>Pseudomonadati</taxon>
        <taxon>Bacteroidota</taxon>
        <taxon>Flavobacteriia</taxon>
        <taxon>Flavobacteriales</taxon>
        <taxon>Flavobacteriaceae</taxon>
        <taxon>Snuella</taxon>
    </lineage>
</organism>
<dbReference type="Gene3D" id="2.60.40.10">
    <property type="entry name" value="Immunoglobulins"/>
    <property type="match status" value="3"/>
</dbReference>